<sequence>MNINMSSLSTYTPILKTAIKSGDETVAADAQSSDATKLSLDMSGTAAADESTEATAPKTIKEQIIQQLKEQIEQVEKQLQQQQQQLAAAQNSKGSEQEKMQRIMAIQQQISGTMAQLTALQGSLLQAMAVSVNTTA</sequence>
<proteinExistence type="predicted"/>
<evidence type="ECO:0000256" key="2">
    <source>
        <dbReference type="SAM" id="MobiDB-lite"/>
    </source>
</evidence>
<organism evidence="3 4">
    <name type="scientific">Pseudomonas syringae</name>
    <dbReference type="NCBI Taxonomy" id="317"/>
    <lineage>
        <taxon>Bacteria</taxon>
        <taxon>Pseudomonadati</taxon>
        <taxon>Pseudomonadota</taxon>
        <taxon>Gammaproteobacteria</taxon>
        <taxon>Pseudomonadales</taxon>
        <taxon>Pseudomonadaceae</taxon>
        <taxon>Pseudomonas</taxon>
    </lineage>
</organism>
<name>A0A085VCD1_PSESX</name>
<evidence type="ECO:0000256" key="1">
    <source>
        <dbReference type="SAM" id="Coils"/>
    </source>
</evidence>
<accession>A0A085VCD1</accession>
<evidence type="ECO:0000313" key="4">
    <source>
        <dbReference type="Proteomes" id="UP000028631"/>
    </source>
</evidence>
<reference evidence="3 4" key="1">
    <citation type="submission" date="2014-07" db="EMBL/GenBank/DDBJ databases">
        <title>Draft Genome Sequences of Environmental Pseudomonas syringae strains.</title>
        <authorList>
            <person name="Baltrus D.A."/>
            <person name="Berge O."/>
            <person name="Morris C."/>
        </authorList>
    </citation>
    <scope>NUCLEOTIDE SEQUENCE [LARGE SCALE GENOMIC DNA]</scope>
    <source>
        <strain evidence="3 4">GAW0119</strain>
    </source>
</reference>
<dbReference type="RefSeq" id="WP_032630875.1">
    <property type="nucleotide sequence ID" value="NZ_JPQU01000067.1"/>
</dbReference>
<dbReference type="AlphaFoldDB" id="A0A085VCD1"/>
<keyword evidence="4" id="KW-1185">Reference proteome</keyword>
<dbReference type="PATRIC" id="fig|317.175.peg.4535"/>
<feature type="region of interest" description="Disordered" evidence="2">
    <location>
        <begin position="29"/>
        <end position="57"/>
    </location>
</feature>
<dbReference type="EMBL" id="JPQU01000067">
    <property type="protein sequence ID" value="KFE53094.1"/>
    <property type="molecule type" value="Genomic_DNA"/>
</dbReference>
<dbReference type="Proteomes" id="UP000028631">
    <property type="component" value="Unassembled WGS sequence"/>
</dbReference>
<keyword evidence="1" id="KW-0175">Coiled coil</keyword>
<protein>
    <recommendedName>
        <fullName evidence="5">FlxA-like protein</fullName>
    </recommendedName>
</protein>
<feature type="coiled-coil region" evidence="1">
    <location>
        <begin position="58"/>
        <end position="99"/>
    </location>
</feature>
<evidence type="ECO:0008006" key="5">
    <source>
        <dbReference type="Google" id="ProtNLM"/>
    </source>
</evidence>
<feature type="compositionally biased region" description="Low complexity" evidence="2">
    <location>
        <begin position="45"/>
        <end position="57"/>
    </location>
</feature>
<gene>
    <name evidence="3" type="ORF">IV01_21735</name>
</gene>
<dbReference type="OrthoDB" id="7032487at2"/>
<evidence type="ECO:0000313" key="3">
    <source>
        <dbReference type="EMBL" id="KFE53094.1"/>
    </source>
</evidence>
<comment type="caution">
    <text evidence="3">The sequence shown here is derived from an EMBL/GenBank/DDBJ whole genome shotgun (WGS) entry which is preliminary data.</text>
</comment>